<name>A0A0B7GW13_TREPH</name>
<sequence>MKIFLLCSGRSADEKPSKEFLKKGENSEKLPSSCQYLSKYKEEIIKEPDKALQTNKTILLQQT</sequence>
<protein>
    <submittedName>
        <fullName evidence="1">Uncharacterized protein</fullName>
    </submittedName>
</protein>
<gene>
    <name evidence="1" type="ORF">TPHV1_50124</name>
</gene>
<accession>A0A0B7GW13</accession>
<dbReference type="AlphaFoldDB" id="A0A0B7GW13"/>
<dbReference type="Proteomes" id="UP000042527">
    <property type="component" value="Unassembled WGS sequence"/>
</dbReference>
<dbReference type="EMBL" id="CDNC01000045">
    <property type="protein sequence ID" value="CEM62864.1"/>
    <property type="molecule type" value="Genomic_DNA"/>
</dbReference>
<evidence type="ECO:0000313" key="2">
    <source>
        <dbReference type="Proteomes" id="UP000042527"/>
    </source>
</evidence>
<organism evidence="1 2">
    <name type="scientific">Treponema phagedenis</name>
    <dbReference type="NCBI Taxonomy" id="162"/>
    <lineage>
        <taxon>Bacteria</taxon>
        <taxon>Pseudomonadati</taxon>
        <taxon>Spirochaetota</taxon>
        <taxon>Spirochaetia</taxon>
        <taxon>Spirochaetales</taxon>
        <taxon>Treponemataceae</taxon>
        <taxon>Treponema</taxon>
    </lineage>
</organism>
<evidence type="ECO:0000313" key="1">
    <source>
        <dbReference type="EMBL" id="CEM62864.1"/>
    </source>
</evidence>
<reference evidence="2" key="1">
    <citation type="submission" date="2015-01" db="EMBL/GenBank/DDBJ databases">
        <authorList>
            <person name="Manzoor Shahid"/>
            <person name="Zubair Saima"/>
        </authorList>
    </citation>
    <scope>NUCLEOTIDE SEQUENCE [LARGE SCALE GENOMIC DNA]</scope>
    <source>
        <strain evidence="2">V1</strain>
    </source>
</reference>
<proteinExistence type="predicted"/>
<keyword evidence="2" id="KW-1185">Reference proteome</keyword>